<accession>A0A0P1IK13</accession>
<keyword evidence="10" id="KW-1185">Reference proteome</keyword>
<dbReference type="GO" id="GO:0005886">
    <property type="term" value="C:plasma membrane"/>
    <property type="evidence" value="ECO:0007669"/>
    <property type="project" value="UniProtKB-SubCell"/>
</dbReference>
<evidence type="ECO:0000313" key="10">
    <source>
        <dbReference type="Proteomes" id="UP000051260"/>
    </source>
</evidence>
<dbReference type="PANTHER" id="PTHR36838">
    <property type="entry name" value="AUXIN EFFLUX CARRIER FAMILY PROTEIN"/>
    <property type="match status" value="1"/>
</dbReference>
<dbReference type="STRING" id="1715692.RUE5091_02947"/>
<feature type="transmembrane region" description="Helical" evidence="8">
    <location>
        <begin position="218"/>
        <end position="241"/>
    </location>
</feature>
<feature type="transmembrane region" description="Helical" evidence="8">
    <location>
        <begin position="190"/>
        <end position="211"/>
    </location>
</feature>
<evidence type="ECO:0000256" key="4">
    <source>
        <dbReference type="ARBA" id="ARBA00022475"/>
    </source>
</evidence>
<feature type="transmembrane region" description="Helical" evidence="8">
    <location>
        <begin position="163"/>
        <end position="184"/>
    </location>
</feature>
<feature type="transmembrane region" description="Helical" evidence="8">
    <location>
        <begin position="247"/>
        <end position="267"/>
    </location>
</feature>
<dbReference type="RefSeq" id="WP_058282632.1">
    <property type="nucleotide sequence ID" value="NZ_CYUD01000009.1"/>
</dbReference>
<feature type="transmembrane region" description="Helical" evidence="8">
    <location>
        <begin position="65"/>
        <end position="83"/>
    </location>
</feature>
<feature type="transmembrane region" description="Helical" evidence="8">
    <location>
        <begin position="276"/>
        <end position="298"/>
    </location>
</feature>
<keyword evidence="5 8" id="KW-0812">Transmembrane</keyword>
<organism evidence="9 10">
    <name type="scientific">Ruegeria denitrificans</name>
    <dbReference type="NCBI Taxonomy" id="1715692"/>
    <lineage>
        <taxon>Bacteria</taxon>
        <taxon>Pseudomonadati</taxon>
        <taxon>Pseudomonadota</taxon>
        <taxon>Alphaproteobacteria</taxon>
        <taxon>Rhodobacterales</taxon>
        <taxon>Roseobacteraceae</taxon>
        <taxon>Ruegeria</taxon>
    </lineage>
</organism>
<evidence type="ECO:0000256" key="6">
    <source>
        <dbReference type="ARBA" id="ARBA00022989"/>
    </source>
</evidence>
<dbReference type="PANTHER" id="PTHR36838:SF4">
    <property type="entry name" value="AUXIN EFFLUX CARRIER FAMILY PROTEIN"/>
    <property type="match status" value="1"/>
</dbReference>
<evidence type="ECO:0000256" key="2">
    <source>
        <dbReference type="ARBA" id="ARBA00010145"/>
    </source>
</evidence>
<dbReference type="OrthoDB" id="9805563at2"/>
<keyword evidence="6 8" id="KW-1133">Transmembrane helix</keyword>
<dbReference type="AlphaFoldDB" id="A0A0P1IK13"/>
<dbReference type="InterPro" id="IPR038770">
    <property type="entry name" value="Na+/solute_symporter_sf"/>
</dbReference>
<evidence type="ECO:0000256" key="3">
    <source>
        <dbReference type="ARBA" id="ARBA00022448"/>
    </source>
</evidence>
<reference evidence="10" key="1">
    <citation type="submission" date="2015-09" db="EMBL/GenBank/DDBJ databases">
        <authorList>
            <person name="Rodrigo-Torres L."/>
            <person name="Arahal D.R."/>
        </authorList>
    </citation>
    <scope>NUCLEOTIDE SEQUENCE [LARGE SCALE GENOMIC DNA]</scope>
    <source>
        <strain evidence="10">CECT 5091</strain>
    </source>
</reference>
<evidence type="ECO:0000256" key="8">
    <source>
        <dbReference type="SAM" id="Phobius"/>
    </source>
</evidence>
<evidence type="ECO:0000313" key="9">
    <source>
        <dbReference type="EMBL" id="CUK07464.1"/>
    </source>
</evidence>
<dbReference type="InterPro" id="IPR004776">
    <property type="entry name" value="Mem_transp_PIN-like"/>
</dbReference>
<feature type="transmembrane region" description="Helical" evidence="8">
    <location>
        <begin position="121"/>
        <end position="143"/>
    </location>
</feature>
<keyword evidence="7 8" id="KW-0472">Membrane</keyword>
<dbReference type="Pfam" id="PF03547">
    <property type="entry name" value="Mem_trans"/>
    <property type="match status" value="1"/>
</dbReference>
<name>A0A0P1IK13_9RHOB</name>
<comment type="subcellular location">
    <subcellularLocation>
        <location evidence="1">Cell membrane</location>
        <topology evidence="1">Multi-pass membrane protein</topology>
    </subcellularLocation>
</comment>
<dbReference type="EMBL" id="CYUD01000009">
    <property type="protein sequence ID" value="CUK07464.1"/>
    <property type="molecule type" value="Genomic_DNA"/>
</dbReference>
<keyword evidence="4" id="KW-1003">Cell membrane</keyword>
<gene>
    <name evidence="9" type="ORF">RUE5091_02947</name>
</gene>
<proteinExistence type="inferred from homology"/>
<dbReference type="Proteomes" id="UP000051260">
    <property type="component" value="Unassembled WGS sequence"/>
</dbReference>
<dbReference type="Gene3D" id="1.20.1530.20">
    <property type="match status" value="1"/>
</dbReference>
<dbReference type="GO" id="GO:0055085">
    <property type="term" value="P:transmembrane transport"/>
    <property type="evidence" value="ECO:0007669"/>
    <property type="project" value="InterPro"/>
</dbReference>
<evidence type="ECO:0000256" key="1">
    <source>
        <dbReference type="ARBA" id="ARBA00004651"/>
    </source>
</evidence>
<evidence type="ECO:0000256" key="7">
    <source>
        <dbReference type="ARBA" id="ARBA00023136"/>
    </source>
</evidence>
<keyword evidence="3" id="KW-0813">Transport</keyword>
<comment type="similarity">
    <text evidence="2">Belongs to the auxin efflux carrier (TC 2.A.69) family.</text>
</comment>
<sequence>MVFATILSGLAPSFLMVALGGVIRARLSENAWQGLDKLNFEILFPALLFVAACKRPIAVADVLQIGPAVWAILIFAMLLGWAARPIGPDRFLDFAGGWQTVWRFNSAIALVASQTLGPATIGQMAVAIGMAVPVANMLAVLVLSKGGSLSILQTLSKVALNPFLLASVLGVTVGLSGISIPAPILAPLEMVAAAAIPIALISIGATMNWAALAKMDRFSGYVCLTQLVLVPGATFLVCALADGANGLAPVLILFAALPTASAAHVLASGFGADRKLVATLIAQSTLLSAVTLPLWILAARAVF</sequence>
<protein>
    <submittedName>
        <fullName evidence="9">Auxin efflux carrier</fullName>
    </submittedName>
</protein>
<evidence type="ECO:0000256" key="5">
    <source>
        <dbReference type="ARBA" id="ARBA00022692"/>
    </source>
</evidence>